<dbReference type="SUPFAM" id="SSF53597">
    <property type="entry name" value="Dihydrofolate reductase-like"/>
    <property type="match status" value="1"/>
</dbReference>
<feature type="domain" description="Bacterial bifunctional deaminase-reductase C-terminal" evidence="10">
    <location>
        <begin position="3"/>
        <end position="218"/>
    </location>
</feature>
<dbReference type="Gene3D" id="3.40.430.10">
    <property type="entry name" value="Dihydrofolate Reductase, subunit A"/>
    <property type="match status" value="1"/>
</dbReference>
<dbReference type="PANTHER" id="PTHR38011">
    <property type="entry name" value="DIHYDROFOLATE REDUCTASE FAMILY PROTEIN (AFU_ORTHOLOGUE AFUA_8G06820)"/>
    <property type="match status" value="1"/>
</dbReference>
<comment type="subunit">
    <text evidence="3">Homodimer.</text>
</comment>
<evidence type="ECO:0000256" key="2">
    <source>
        <dbReference type="ARBA" id="ARBA00009723"/>
    </source>
</evidence>
<evidence type="ECO:0000256" key="4">
    <source>
        <dbReference type="ARBA" id="ARBA00022619"/>
    </source>
</evidence>
<dbReference type="InterPro" id="IPR002734">
    <property type="entry name" value="RibDG_C"/>
</dbReference>
<dbReference type="GeneID" id="97548148"/>
<reference evidence="11 12" key="1">
    <citation type="submission" date="2018-05" db="EMBL/GenBank/DDBJ databases">
        <title>Draft genome of Methanospirillum lacunae Ki8-1.</title>
        <authorList>
            <person name="Dueholm M.S."/>
            <person name="Nielsen P.H."/>
            <person name="Bakmann L.F."/>
            <person name="Otzen D.E."/>
        </authorList>
    </citation>
    <scope>NUCLEOTIDE SEQUENCE [LARGE SCALE GENOMIC DNA]</scope>
    <source>
        <strain evidence="11 12">Ki8-1</strain>
    </source>
</reference>
<dbReference type="InterPro" id="IPR050765">
    <property type="entry name" value="Riboflavin_Biosynth_HTPR"/>
</dbReference>
<dbReference type="AlphaFoldDB" id="A0A2V2MVT2"/>
<proteinExistence type="inferred from homology"/>
<protein>
    <recommendedName>
        <fullName evidence="9">2,5-diamino-6-(ribosylamino)-4(3H)-pyrimidinone 5'-phosphate reductase</fullName>
        <ecNumber evidence="9">1.1.1.302</ecNumber>
    </recommendedName>
</protein>
<evidence type="ECO:0000313" key="12">
    <source>
        <dbReference type="Proteomes" id="UP000245657"/>
    </source>
</evidence>
<dbReference type="RefSeq" id="WP_109968482.1">
    <property type="nucleotide sequence ID" value="NZ_CP176093.1"/>
</dbReference>
<dbReference type="NCBIfam" id="TIGR01508">
    <property type="entry name" value="rib_reduct_arch"/>
    <property type="match status" value="1"/>
</dbReference>
<evidence type="ECO:0000256" key="3">
    <source>
        <dbReference type="ARBA" id="ARBA00011738"/>
    </source>
</evidence>
<evidence type="ECO:0000256" key="6">
    <source>
        <dbReference type="ARBA" id="ARBA00023002"/>
    </source>
</evidence>
<evidence type="ECO:0000256" key="9">
    <source>
        <dbReference type="NCBIfam" id="TIGR01508"/>
    </source>
</evidence>
<keyword evidence="5" id="KW-0521">NADP</keyword>
<comment type="caution">
    <text evidence="11">The sequence shown here is derived from an EMBL/GenBank/DDBJ whole genome shotgun (WGS) entry which is preliminary data.</text>
</comment>
<comment type="pathway">
    <text evidence="1">Cofactor biosynthesis; riboflavin biosynthesis.</text>
</comment>
<dbReference type="PANTHER" id="PTHR38011:SF7">
    <property type="entry name" value="2,5-DIAMINO-6-RIBOSYLAMINO-4(3H)-PYRIMIDINONE 5'-PHOSPHATE REDUCTASE"/>
    <property type="match status" value="1"/>
</dbReference>
<gene>
    <name evidence="11" type="ORF">DK846_08330</name>
</gene>
<comment type="catalytic activity">
    <reaction evidence="7">
        <text>2,5-diamino-6-(1-D-ribitylamino)pyrimidin-4(3H)-one 5'-phosphate + NAD(+) = 2,5-diamino-6-(1-D-ribosylamino)pyrimidin-4(3H)-one 5'-phosphate + NADH + H(+)</text>
        <dbReference type="Rhea" id="RHEA:27274"/>
        <dbReference type="ChEBI" id="CHEBI:15378"/>
        <dbReference type="ChEBI" id="CHEBI:57540"/>
        <dbReference type="ChEBI" id="CHEBI:57945"/>
        <dbReference type="ChEBI" id="CHEBI:58890"/>
        <dbReference type="ChEBI" id="CHEBI:59545"/>
        <dbReference type="EC" id="1.1.1.302"/>
    </reaction>
</comment>
<accession>A0A2V2MVT2</accession>
<dbReference type="GO" id="GO:0050661">
    <property type="term" value="F:NADP binding"/>
    <property type="evidence" value="ECO:0007669"/>
    <property type="project" value="InterPro"/>
</dbReference>
<comment type="similarity">
    <text evidence="2">Belongs to the HTP reductase family.</text>
</comment>
<name>A0A2V2MVT2_9EURY</name>
<dbReference type="EMBL" id="QGMY01000007">
    <property type="protein sequence ID" value="PWR71992.1"/>
    <property type="molecule type" value="Genomic_DNA"/>
</dbReference>
<dbReference type="OrthoDB" id="10178at2157"/>
<keyword evidence="6" id="KW-0560">Oxidoreductase</keyword>
<evidence type="ECO:0000256" key="8">
    <source>
        <dbReference type="ARBA" id="ARBA00049020"/>
    </source>
</evidence>
<dbReference type="InterPro" id="IPR006401">
    <property type="entry name" value="Rib_reduct_arc"/>
</dbReference>
<dbReference type="InterPro" id="IPR024072">
    <property type="entry name" value="DHFR-like_dom_sf"/>
</dbReference>
<dbReference type="UniPathway" id="UPA00275"/>
<evidence type="ECO:0000256" key="1">
    <source>
        <dbReference type="ARBA" id="ARBA00005104"/>
    </source>
</evidence>
<keyword evidence="4" id="KW-0686">Riboflavin biosynthesis</keyword>
<evidence type="ECO:0000313" key="11">
    <source>
        <dbReference type="EMBL" id="PWR71992.1"/>
    </source>
</evidence>
<dbReference type="EC" id="1.1.1.302" evidence="9"/>
<dbReference type="GO" id="GO:0008703">
    <property type="term" value="F:5-amino-6-(5-phosphoribosylamino)uracil reductase activity"/>
    <property type="evidence" value="ECO:0007669"/>
    <property type="project" value="InterPro"/>
</dbReference>
<dbReference type="NCBIfam" id="TIGR00227">
    <property type="entry name" value="ribD_Cterm"/>
    <property type="match status" value="1"/>
</dbReference>
<evidence type="ECO:0000256" key="7">
    <source>
        <dbReference type="ARBA" id="ARBA00047550"/>
    </source>
</evidence>
<comment type="catalytic activity">
    <reaction evidence="8">
        <text>2,5-diamino-6-(1-D-ribitylamino)pyrimidin-4(3H)-one 5'-phosphate + NADP(+) = 2,5-diamino-6-(1-D-ribosylamino)pyrimidin-4(3H)-one 5'-phosphate + NADPH + H(+)</text>
        <dbReference type="Rhea" id="RHEA:27278"/>
        <dbReference type="ChEBI" id="CHEBI:15378"/>
        <dbReference type="ChEBI" id="CHEBI:57783"/>
        <dbReference type="ChEBI" id="CHEBI:58349"/>
        <dbReference type="ChEBI" id="CHEBI:58890"/>
        <dbReference type="ChEBI" id="CHEBI:59545"/>
        <dbReference type="EC" id="1.1.1.302"/>
    </reaction>
</comment>
<dbReference type="Proteomes" id="UP000245657">
    <property type="component" value="Unassembled WGS sequence"/>
</dbReference>
<organism evidence="11 12">
    <name type="scientific">Methanospirillum lacunae</name>
    <dbReference type="NCBI Taxonomy" id="668570"/>
    <lineage>
        <taxon>Archaea</taxon>
        <taxon>Methanobacteriati</taxon>
        <taxon>Methanobacteriota</taxon>
        <taxon>Stenosarchaea group</taxon>
        <taxon>Methanomicrobia</taxon>
        <taxon>Methanomicrobiales</taxon>
        <taxon>Methanospirillaceae</taxon>
        <taxon>Methanospirillum</taxon>
    </lineage>
</organism>
<dbReference type="Pfam" id="PF01872">
    <property type="entry name" value="RibD_C"/>
    <property type="match status" value="1"/>
</dbReference>
<keyword evidence="12" id="KW-1185">Reference proteome</keyword>
<dbReference type="InterPro" id="IPR011549">
    <property type="entry name" value="RibD_C"/>
</dbReference>
<dbReference type="GO" id="GO:0009231">
    <property type="term" value="P:riboflavin biosynthetic process"/>
    <property type="evidence" value="ECO:0007669"/>
    <property type="project" value="UniProtKB-UniPathway"/>
</dbReference>
<sequence>MRPYILVNVAVSADGKLSTRERRQVKISGTDDFARVDIIKSGADAIMVGIGTILADDPSLTVKSPERIADRLSTGRPEHPIRIIIDSKARTPPNAKILHKGPGKRIVAVSSAAPEERIAALSPHAEIISTGSEEVDLVVLMEKLGSQGIKRLMVEGGGTLIAGLFNAGLVDQLSMFIGNIIIGGSSAPTLADGPGWTQETDFTKLELMQIQQLDQGVQIDWRVRR</sequence>
<evidence type="ECO:0000256" key="5">
    <source>
        <dbReference type="ARBA" id="ARBA00022857"/>
    </source>
</evidence>
<evidence type="ECO:0000259" key="10">
    <source>
        <dbReference type="Pfam" id="PF01872"/>
    </source>
</evidence>